<feature type="compositionally biased region" description="Polar residues" evidence="1">
    <location>
        <begin position="1"/>
        <end position="15"/>
    </location>
</feature>
<organism evidence="2 3">
    <name type="scientific">Carnegiea gigantea</name>
    <dbReference type="NCBI Taxonomy" id="171969"/>
    <lineage>
        <taxon>Eukaryota</taxon>
        <taxon>Viridiplantae</taxon>
        <taxon>Streptophyta</taxon>
        <taxon>Embryophyta</taxon>
        <taxon>Tracheophyta</taxon>
        <taxon>Spermatophyta</taxon>
        <taxon>Magnoliopsida</taxon>
        <taxon>eudicotyledons</taxon>
        <taxon>Gunneridae</taxon>
        <taxon>Pentapetalae</taxon>
        <taxon>Caryophyllales</taxon>
        <taxon>Cactineae</taxon>
        <taxon>Cactaceae</taxon>
        <taxon>Cactoideae</taxon>
        <taxon>Echinocereeae</taxon>
        <taxon>Carnegiea</taxon>
    </lineage>
</organism>
<feature type="compositionally biased region" description="Basic and acidic residues" evidence="1">
    <location>
        <begin position="287"/>
        <end position="300"/>
    </location>
</feature>
<dbReference type="EMBL" id="JAKOGI010002298">
    <property type="protein sequence ID" value="KAJ8422317.1"/>
    <property type="molecule type" value="Genomic_DNA"/>
</dbReference>
<proteinExistence type="predicted"/>
<keyword evidence="3" id="KW-1185">Reference proteome</keyword>
<dbReference type="AlphaFoldDB" id="A0A9Q1GJK5"/>
<feature type="compositionally biased region" description="Polar residues" evidence="1">
    <location>
        <begin position="306"/>
        <end position="321"/>
    </location>
</feature>
<evidence type="ECO:0000313" key="2">
    <source>
        <dbReference type="EMBL" id="KAJ8422317.1"/>
    </source>
</evidence>
<feature type="region of interest" description="Disordered" evidence="1">
    <location>
        <begin position="278"/>
        <end position="327"/>
    </location>
</feature>
<evidence type="ECO:0000313" key="3">
    <source>
        <dbReference type="Proteomes" id="UP001153076"/>
    </source>
</evidence>
<sequence>MADSNIVDSSMTSTPKTDELHLSQPVTTLVSDPQLISALTISSSSPLPPPLPYSSTPVPFLSSSQFAIPISLGSFQHWMVSIPTVPSPVHIAVATITEAVEVRTSSRSHLSSPLASTIALLPFIPPSIFHIDSVQEDAVIKSLLVKDAMLHETNDWRSSRRGNELRRIIGDKEIKCNIVHIYVIDKPLQGLTLPLVTYNFVDENERAGKTNTTYASQTPIELSSTRKTLIRRGHDSYKEELSKGKVSSTQFPTSRTLIRLEYVPLQAQKENDVANAQKENDMANSQKDNDTTNAQKEKYGGGKLTVTRNAINPFQNDSPNNEGVKESGKSHVECSISSVQPISYLLSMLNWGSSFLVCHFLVLLNFF</sequence>
<protein>
    <submittedName>
        <fullName evidence="2">Uncharacterized protein</fullName>
    </submittedName>
</protein>
<comment type="caution">
    <text evidence="2">The sequence shown here is derived from an EMBL/GenBank/DDBJ whole genome shotgun (WGS) entry which is preliminary data.</text>
</comment>
<dbReference type="Proteomes" id="UP001153076">
    <property type="component" value="Unassembled WGS sequence"/>
</dbReference>
<reference evidence="2" key="1">
    <citation type="submission" date="2022-04" db="EMBL/GenBank/DDBJ databases">
        <title>Carnegiea gigantea Genome sequencing and assembly v2.</title>
        <authorList>
            <person name="Copetti D."/>
            <person name="Sanderson M.J."/>
            <person name="Burquez A."/>
            <person name="Wojciechowski M.F."/>
        </authorList>
    </citation>
    <scope>NUCLEOTIDE SEQUENCE</scope>
    <source>
        <strain evidence="2">SGP5-SGP5p</strain>
        <tissue evidence="2">Aerial part</tissue>
    </source>
</reference>
<name>A0A9Q1GJK5_9CARY</name>
<feature type="region of interest" description="Disordered" evidence="1">
    <location>
        <begin position="1"/>
        <end position="20"/>
    </location>
</feature>
<accession>A0A9Q1GJK5</accession>
<gene>
    <name evidence="2" type="ORF">Cgig2_008314</name>
</gene>
<evidence type="ECO:0000256" key="1">
    <source>
        <dbReference type="SAM" id="MobiDB-lite"/>
    </source>
</evidence>